<comment type="cofactor">
    <cofactor evidence="4">
        <name>Mg(2+)</name>
        <dbReference type="ChEBI" id="CHEBI:18420"/>
    </cofactor>
</comment>
<proteinExistence type="inferred from homology"/>
<evidence type="ECO:0000256" key="4">
    <source>
        <dbReference type="RuleBase" id="RU361117"/>
    </source>
</evidence>
<dbReference type="GO" id="GO:0000287">
    <property type="term" value="F:magnesium ion binding"/>
    <property type="evidence" value="ECO:0007669"/>
    <property type="project" value="UniProtKB-ARBA"/>
</dbReference>
<dbReference type="NCBIfam" id="TIGR01484">
    <property type="entry name" value="HAD-SF-IIB"/>
    <property type="match status" value="1"/>
</dbReference>
<organism evidence="5 6">
    <name type="scientific">Legionella maceachernii</name>
    <dbReference type="NCBI Taxonomy" id="466"/>
    <lineage>
        <taxon>Bacteria</taxon>
        <taxon>Pseudomonadati</taxon>
        <taxon>Pseudomonadota</taxon>
        <taxon>Gammaproteobacteria</taxon>
        <taxon>Legionellales</taxon>
        <taxon>Legionellaceae</taxon>
        <taxon>Legionella</taxon>
    </lineage>
</organism>
<dbReference type="EMBL" id="LNYL01000048">
    <property type="protein sequence ID" value="KTD24902.1"/>
    <property type="molecule type" value="Genomic_DNA"/>
</dbReference>
<dbReference type="RefSeq" id="WP_058453140.1">
    <property type="nucleotide sequence ID" value="NZ_CAAAIB010000014.1"/>
</dbReference>
<dbReference type="PATRIC" id="fig|466.6.peg.2596"/>
<dbReference type="InterPro" id="IPR036412">
    <property type="entry name" value="HAD-like_sf"/>
</dbReference>
<dbReference type="InterPro" id="IPR044651">
    <property type="entry name" value="OTSB-like"/>
</dbReference>
<dbReference type="Pfam" id="PF02358">
    <property type="entry name" value="Trehalose_PPase"/>
    <property type="match status" value="1"/>
</dbReference>
<dbReference type="AlphaFoldDB" id="A0A0W0VYX0"/>
<comment type="catalytic activity">
    <reaction evidence="4">
        <text>alpha,alpha-trehalose 6-phosphate + H2O = alpha,alpha-trehalose + phosphate</text>
        <dbReference type="Rhea" id="RHEA:23420"/>
        <dbReference type="ChEBI" id="CHEBI:15377"/>
        <dbReference type="ChEBI" id="CHEBI:16551"/>
        <dbReference type="ChEBI" id="CHEBI:43474"/>
        <dbReference type="ChEBI" id="CHEBI:58429"/>
        <dbReference type="EC" id="3.1.3.12"/>
    </reaction>
</comment>
<dbReference type="CDD" id="cd01627">
    <property type="entry name" value="HAD_TPP"/>
    <property type="match status" value="1"/>
</dbReference>
<dbReference type="Gene3D" id="3.40.50.1000">
    <property type="entry name" value="HAD superfamily/HAD-like"/>
    <property type="match status" value="2"/>
</dbReference>
<keyword evidence="6" id="KW-1185">Reference proteome</keyword>
<dbReference type="Gene3D" id="1.10.150.240">
    <property type="entry name" value="Putative phosphatase, domain 2"/>
    <property type="match status" value="1"/>
</dbReference>
<keyword evidence="4" id="KW-0479">Metal-binding</keyword>
<dbReference type="InterPro" id="IPR003337">
    <property type="entry name" value="Trehalose_PPase"/>
</dbReference>
<reference evidence="5 6" key="1">
    <citation type="submission" date="2015-11" db="EMBL/GenBank/DDBJ databases">
        <title>Genomic analysis of 38 Legionella species identifies large and diverse effector repertoires.</title>
        <authorList>
            <person name="Burstein D."/>
            <person name="Amaro F."/>
            <person name="Zusman T."/>
            <person name="Lifshitz Z."/>
            <person name="Cohen O."/>
            <person name="Gilbert J.A."/>
            <person name="Pupko T."/>
            <person name="Shuman H.A."/>
            <person name="Segal G."/>
        </authorList>
    </citation>
    <scope>NUCLEOTIDE SEQUENCE [LARGE SCALE GENOMIC DNA]</scope>
    <source>
        <strain evidence="5 6">PX-1-G2-E2</strain>
    </source>
</reference>
<dbReference type="SUPFAM" id="SSF56784">
    <property type="entry name" value="HAD-like"/>
    <property type="match status" value="2"/>
</dbReference>
<dbReference type="GO" id="GO:0005992">
    <property type="term" value="P:trehalose biosynthetic process"/>
    <property type="evidence" value="ECO:0007669"/>
    <property type="project" value="UniProtKB-UniPathway"/>
</dbReference>
<gene>
    <name evidence="5" type="ORF">Lmac_2439</name>
</gene>
<dbReference type="PANTHER" id="PTHR43768">
    <property type="entry name" value="TREHALOSE 6-PHOSPHATE PHOSPHATASE"/>
    <property type="match status" value="1"/>
</dbReference>
<keyword evidence="3 4" id="KW-0378">Hydrolase</keyword>
<accession>A0A0W0VYX0</accession>
<dbReference type="NCBIfam" id="TIGR00685">
    <property type="entry name" value="T6PP"/>
    <property type="match status" value="1"/>
</dbReference>
<evidence type="ECO:0000256" key="1">
    <source>
        <dbReference type="ARBA" id="ARBA00005199"/>
    </source>
</evidence>
<dbReference type="Proteomes" id="UP000054908">
    <property type="component" value="Unassembled WGS sequence"/>
</dbReference>
<evidence type="ECO:0000313" key="6">
    <source>
        <dbReference type="Proteomes" id="UP000054908"/>
    </source>
</evidence>
<dbReference type="GO" id="GO:0004805">
    <property type="term" value="F:trehalose-phosphatase activity"/>
    <property type="evidence" value="ECO:0007669"/>
    <property type="project" value="UniProtKB-EC"/>
</dbReference>
<dbReference type="STRING" id="466.Lmac_2439"/>
<evidence type="ECO:0000256" key="3">
    <source>
        <dbReference type="ARBA" id="ARBA00022801"/>
    </source>
</evidence>
<comment type="function">
    <text evidence="4">Removes the phosphate from trehalose 6-phosphate to produce free trehalose.</text>
</comment>
<dbReference type="InterPro" id="IPR023214">
    <property type="entry name" value="HAD_sf"/>
</dbReference>
<dbReference type="SFLD" id="SFLDG01129">
    <property type="entry name" value="C1.5:_HAD__Beta-PGM__Phosphata"/>
    <property type="match status" value="1"/>
</dbReference>
<sequence length="507" mass="58097">MKIKGIIFDMDGVVTQTTDLHFKAWKIILDQFLRQINETNIDFSHRDYLFYFDGVSRENGVKNFFNAYKIDEYKIRNYYNNLTDCINSICMKKNNLLLSIIAEDKVQVFPDCIEFIKYISDLNYKIAIISSSKNCRKILERAGIINLFPVCVDGKTAEEKNIPGKPNPAIFLEAANQLNLLPDECMVVEDALAGVSAAKEGRFGLVVALDRENKLFTEFSQYNPDYILTDLSKTQVNLYEVFLEGKPTTITALYSLPIISSALNQQREVVVFLDYDGTLTPIVDRPQDAHLSPEMKKSLIELCKNYLTLVISGRQLENLKEKIGVADLYYAGNHGYEFDGPQHLSFPFEMGQEHLGDIQSFFEKIDAILKDIRGCMIENKKFTLSVHYRLVNENQHQFISSSIDLLLQDYPKLSRHEGKKVIEIRPKISWNKGIASLNFLKWIKKDNANVIPIYIGDDVTDEDAFQLFNLNGITIKVGANANTHARYFLESPNHVKFFLDQLNELKE</sequence>
<keyword evidence="4" id="KW-0460">Magnesium</keyword>
<name>A0A0W0VYX0_9GAMM</name>
<dbReference type="NCBIfam" id="TIGR01509">
    <property type="entry name" value="HAD-SF-IA-v3"/>
    <property type="match status" value="1"/>
</dbReference>
<comment type="similarity">
    <text evidence="2 4">Belongs to the trehalose phosphatase family.</text>
</comment>
<dbReference type="EC" id="3.1.3.12" evidence="4"/>
<dbReference type="SFLD" id="SFLDS00003">
    <property type="entry name" value="Haloacid_Dehalogenase"/>
    <property type="match status" value="1"/>
</dbReference>
<evidence type="ECO:0000256" key="2">
    <source>
        <dbReference type="ARBA" id="ARBA00008770"/>
    </source>
</evidence>
<dbReference type="Pfam" id="PF00702">
    <property type="entry name" value="Hydrolase"/>
    <property type="match status" value="1"/>
</dbReference>
<protein>
    <recommendedName>
        <fullName evidence="4">Trehalose 6-phosphate phosphatase</fullName>
        <ecNumber evidence="4">3.1.3.12</ecNumber>
    </recommendedName>
</protein>
<dbReference type="UniPathway" id="UPA00299"/>
<dbReference type="Gene3D" id="3.30.70.1020">
    <property type="entry name" value="Trehalose-6-phosphate phosphatase related protein, domain 2"/>
    <property type="match status" value="1"/>
</dbReference>
<comment type="caution">
    <text evidence="5">The sequence shown here is derived from an EMBL/GenBank/DDBJ whole genome shotgun (WGS) entry which is preliminary data.</text>
</comment>
<evidence type="ECO:0000313" key="5">
    <source>
        <dbReference type="EMBL" id="KTD24902.1"/>
    </source>
</evidence>
<dbReference type="InterPro" id="IPR006439">
    <property type="entry name" value="HAD-SF_hydro_IA"/>
</dbReference>
<dbReference type="InterPro" id="IPR023198">
    <property type="entry name" value="PGP-like_dom2"/>
</dbReference>
<comment type="pathway">
    <text evidence="1 4">Glycan biosynthesis; trehalose biosynthesis.</text>
</comment>
<dbReference type="PANTHER" id="PTHR43768:SF3">
    <property type="entry name" value="TREHALOSE 6-PHOSPHATE PHOSPHATASE"/>
    <property type="match status" value="1"/>
</dbReference>
<dbReference type="InterPro" id="IPR006379">
    <property type="entry name" value="HAD-SF_hydro_IIB"/>
</dbReference>